<dbReference type="GO" id="GO:0016740">
    <property type="term" value="F:transferase activity"/>
    <property type="evidence" value="ECO:0007669"/>
    <property type="project" value="UniProtKB-KW"/>
</dbReference>
<evidence type="ECO:0000256" key="7">
    <source>
        <dbReference type="SAM" id="MobiDB-lite"/>
    </source>
</evidence>
<feature type="region of interest" description="Disordered" evidence="7">
    <location>
        <begin position="95"/>
        <end position="119"/>
    </location>
</feature>
<dbReference type="SUPFAM" id="SSF143985">
    <property type="entry name" value="L,D-transpeptidase pre-catalytic domain-like"/>
    <property type="match status" value="1"/>
</dbReference>
<feature type="compositionally biased region" description="Basic residues" evidence="7">
    <location>
        <begin position="1"/>
        <end position="17"/>
    </location>
</feature>
<comment type="caution">
    <text evidence="10">The sequence shown here is derived from an EMBL/GenBank/DDBJ whole genome shotgun (WGS) entry which is preliminary data.</text>
</comment>
<dbReference type="GO" id="GO:0071555">
    <property type="term" value="P:cell wall organization"/>
    <property type="evidence" value="ECO:0007669"/>
    <property type="project" value="UniProtKB-UniRule"/>
</dbReference>
<feature type="active site" description="Proton donor/acceptor" evidence="6">
    <location>
        <position position="559"/>
    </location>
</feature>
<evidence type="ECO:0000256" key="2">
    <source>
        <dbReference type="ARBA" id="ARBA00022679"/>
    </source>
</evidence>
<dbReference type="GO" id="GO:0008360">
    <property type="term" value="P:regulation of cell shape"/>
    <property type="evidence" value="ECO:0007669"/>
    <property type="project" value="UniProtKB-UniRule"/>
</dbReference>
<dbReference type="InterPro" id="IPR022029">
    <property type="entry name" value="YoaR-like_PG-bd"/>
</dbReference>
<dbReference type="InterPro" id="IPR050979">
    <property type="entry name" value="LD-transpeptidase"/>
</dbReference>
<name>A0A9D1JFF9_9FIRM</name>
<evidence type="ECO:0000256" key="5">
    <source>
        <dbReference type="ARBA" id="ARBA00023316"/>
    </source>
</evidence>
<feature type="region of interest" description="Disordered" evidence="7">
    <location>
        <begin position="1"/>
        <end position="74"/>
    </location>
</feature>
<keyword evidence="8" id="KW-0812">Transmembrane</keyword>
<reference evidence="10" key="2">
    <citation type="journal article" date="2021" name="PeerJ">
        <title>Extensive microbial diversity within the chicken gut microbiome revealed by metagenomics and culture.</title>
        <authorList>
            <person name="Gilroy R."/>
            <person name="Ravi A."/>
            <person name="Getino M."/>
            <person name="Pursley I."/>
            <person name="Horton D.L."/>
            <person name="Alikhan N.F."/>
            <person name="Baker D."/>
            <person name="Gharbi K."/>
            <person name="Hall N."/>
            <person name="Watson M."/>
            <person name="Adriaenssens E.M."/>
            <person name="Foster-Nyarko E."/>
            <person name="Jarju S."/>
            <person name="Secka A."/>
            <person name="Antonio M."/>
            <person name="Oren A."/>
            <person name="Chaudhuri R.R."/>
            <person name="La Ragione R."/>
            <person name="Hildebrand F."/>
            <person name="Pallen M.J."/>
        </authorList>
    </citation>
    <scope>NUCLEOTIDE SEQUENCE</scope>
    <source>
        <strain evidence="10">ChiSxjej1B13-7041</strain>
    </source>
</reference>
<dbReference type="InterPro" id="IPR038054">
    <property type="entry name" value="LD_TPept-like_central_sf"/>
</dbReference>
<keyword evidence="8" id="KW-0472">Membrane</keyword>
<dbReference type="InterPro" id="IPR005490">
    <property type="entry name" value="LD_TPept_cat_dom"/>
</dbReference>
<dbReference type="GO" id="GO:0071972">
    <property type="term" value="F:peptidoglycan L,D-transpeptidase activity"/>
    <property type="evidence" value="ECO:0007669"/>
    <property type="project" value="TreeGrafter"/>
</dbReference>
<feature type="active site" description="Nucleophile" evidence="6">
    <location>
        <position position="580"/>
    </location>
</feature>
<keyword evidence="8" id="KW-1133">Transmembrane helix</keyword>
<feature type="compositionally biased region" description="Basic and acidic residues" evidence="7">
    <location>
        <begin position="95"/>
        <end position="116"/>
    </location>
</feature>
<accession>A0A9D1JFF9</accession>
<dbReference type="PANTHER" id="PTHR30582">
    <property type="entry name" value="L,D-TRANSPEPTIDASE"/>
    <property type="match status" value="1"/>
</dbReference>
<keyword evidence="2" id="KW-0808">Transferase</keyword>
<dbReference type="Gene3D" id="2.40.440.10">
    <property type="entry name" value="L,D-transpeptidase catalytic domain-like"/>
    <property type="match status" value="1"/>
</dbReference>
<comment type="pathway">
    <text evidence="1 6">Cell wall biogenesis; peptidoglycan biosynthesis.</text>
</comment>
<gene>
    <name evidence="10" type="ORF">IAB98_05685</name>
</gene>
<protein>
    <submittedName>
        <fullName evidence="10">Peptidoglycan binding domain-containing protein</fullName>
    </submittedName>
</protein>
<organism evidence="10 11">
    <name type="scientific">Candidatus Egerieimonas intestinavium</name>
    <dbReference type="NCBI Taxonomy" id="2840777"/>
    <lineage>
        <taxon>Bacteria</taxon>
        <taxon>Bacillati</taxon>
        <taxon>Bacillota</taxon>
        <taxon>Clostridia</taxon>
        <taxon>Lachnospirales</taxon>
        <taxon>Lachnospiraceae</taxon>
        <taxon>Lachnospiraceae incertae sedis</taxon>
        <taxon>Candidatus Egerieimonas</taxon>
    </lineage>
</organism>
<dbReference type="SUPFAM" id="SSF141523">
    <property type="entry name" value="L,D-transpeptidase catalytic domain-like"/>
    <property type="match status" value="1"/>
</dbReference>
<dbReference type="GO" id="GO:0018104">
    <property type="term" value="P:peptidoglycan-protein cross-linking"/>
    <property type="evidence" value="ECO:0007669"/>
    <property type="project" value="TreeGrafter"/>
</dbReference>
<sequence length="613" mass="68227">MGENNKRKKNSRRKRRQKQEELLRKAKTQAVQEEAAKEKARGAEQAARKMDDPAREAAATAESPAAGQEVQGAILGETAQGAIPGEGAQGAILERESEQRAEESQEAEKAAAEEKTSGTQHRKFFGGRFLSWKQFSGRQKAGVMAAGALGVLILGYAGMAWQYQDKLLPGTTVNQVACGQMNLADTEALIREQVEDYSLKLLLRDGQEAEITPEMIDYHYVPDGSVEKILEEQNIWLWLPALFTPREYQVAENIDFDRELLGEFVDSLPQAQADQVTAPADAQLVYQEGGFVIQPEVEGNQLKIQELKNALEQAVLAGETEISAEELGLYEAPATRQDSQILLAQKDQLNQLANASITYQMPGGETLVLDGNTLRGWLLQDEAGNYYKDESVYQQCLDTFVKEMESRIDNVGAERTFRSTNYGEYTLSGGSYGWMLSRAQEKEQLKQELAAGSVLTREPVYKQKGVDSLENGGIGNTYVEIDMSNQHMWFYQDGVCVLDSDVVTGTMVRSRYTPEGIYYLYFKQRNRVLRGQIVPSTGKPEYETPVAYWMPFNGGIGLHDADWNSYFGGQKYIYSGSHGCINLPSRVAGKLYSMIEVGTPVICYYPEGYSLHG</sequence>
<dbReference type="Pfam" id="PF12229">
    <property type="entry name" value="PG_binding_4"/>
    <property type="match status" value="1"/>
</dbReference>
<dbReference type="EMBL" id="DVHU01000054">
    <property type="protein sequence ID" value="HIR92889.1"/>
    <property type="molecule type" value="Genomic_DNA"/>
</dbReference>
<evidence type="ECO:0000256" key="6">
    <source>
        <dbReference type="PROSITE-ProRule" id="PRU01373"/>
    </source>
</evidence>
<keyword evidence="4 6" id="KW-0573">Peptidoglycan synthesis</keyword>
<keyword evidence="5 6" id="KW-0961">Cell wall biogenesis/degradation</keyword>
<dbReference type="Gene3D" id="3.10.20.800">
    <property type="match status" value="1"/>
</dbReference>
<feature type="domain" description="L,D-TPase catalytic" evidence="9">
    <location>
        <begin position="477"/>
        <end position="604"/>
    </location>
</feature>
<evidence type="ECO:0000259" key="9">
    <source>
        <dbReference type="PROSITE" id="PS52029"/>
    </source>
</evidence>
<dbReference type="InterPro" id="IPR038063">
    <property type="entry name" value="Transpep_catalytic_dom"/>
</dbReference>
<dbReference type="PROSITE" id="PS52029">
    <property type="entry name" value="LD_TPASE"/>
    <property type="match status" value="1"/>
</dbReference>
<evidence type="ECO:0000313" key="10">
    <source>
        <dbReference type="EMBL" id="HIR92889.1"/>
    </source>
</evidence>
<dbReference type="PANTHER" id="PTHR30582:SF33">
    <property type="entry name" value="EXPORTED PROTEIN"/>
    <property type="match status" value="1"/>
</dbReference>
<dbReference type="AlphaFoldDB" id="A0A9D1JFF9"/>
<reference evidence="10" key="1">
    <citation type="submission" date="2020-10" db="EMBL/GenBank/DDBJ databases">
        <authorList>
            <person name="Gilroy R."/>
        </authorList>
    </citation>
    <scope>NUCLEOTIDE SEQUENCE</scope>
    <source>
        <strain evidence="10">ChiSxjej1B13-7041</strain>
    </source>
</reference>
<evidence type="ECO:0000256" key="3">
    <source>
        <dbReference type="ARBA" id="ARBA00022960"/>
    </source>
</evidence>
<feature type="transmembrane region" description="Helical" evidence="8">
    <location>
        <begin position="141"/>
        <end position="161"/>
    </location>
</feature>
<evidence type="ECO:0000256" key="4">
    <source>
        <dbReference type="ARBA" id="ARBA00022984"/>
    </source>
</evidence>
<evidence type="ECO:0000256" key="1">
    <source>
        <dbReference type="ARBA" id="ARBA00004752"/>
    </source>
</evidence>
<dbReference type="GO" id="GO:0005576">
    <property type="term" value="C:extracellular region"/>
    <property type="evidence" value="ECO:0007669"/>
    <property type="project" value="TreeGrafter"/>
</dbReference>
<evidence type="ECO:0000256" key="8">
    <source>
        <dbReference type="SAM" id="Phobius"/>
    </source>
</evidence>
<dbReference type="CDD" id="cd16913">
    <property type="entry name" value="YkuD_like"/>
    <property type="match status" value="1"/>
</dbReference>
<feature type="compositionally biased region" description="Low complexity" evidence="7">
    <location>
        <begin position="56"/>
        <end position="66"/>
    </location>
</feature>
<feature type="compositionally biased region" description="Basic and acidic residues" evidence="7">
    <location>
        <begin position="34"/>
        <end position="55"/>
    </location>
</feature>
<dbReference type="Proteomes" id="UP000886841">
    <property type="component" value="Unassembled WGS sequence"/>
</dbReference>
<evidence type="ECO:0000313" key="11">
    <source>
        <dbReference type="Proteomes" id="UP000886841"/>
    </source>
</evidence>
<keyword evidence="3 6" id="KW-0133">Cell shape</keyword>
<dbReference type="Pfam" id="PF03734">
    <property type="entry name" value="YkuD"/>
    <property type="match status" value="1"/>
</dbReference>
<proteinExistence type="predicted"/>